<dbReference type="Pfam" id="PF18884">
    <property type="entry name" value="TSP3_bac"/>
    <property type="match status" value="6"/>
</dbReference>
<evidence type="ECO:0000256" key="4">
    <source>
        <dbReference type="ARBA" id="ARBA00022837"/>
    </source>
</evidence>
<keyword evidence="6" id="KW-0812">Transmembrane</keyword>
<keyword evidence="3 7" id="KW-0732">Signal</keyword>
<evidence type="ECO:0000256" key="7">
    <source>
        <dbReference type="SAM" id="SignalP"/>
    </source>
</evidence>
<protein>
    <submittedName>
        <fullName evidence="8">Internalin, putative</fullName>
    </submittedName>
</protein>
<dbReference type="PANTHER" id="PTHR37467">
    <property type="entry name" value="EXPORTED CALCIUM-BINDING GLYCOPROTEIN-RELATED"/>
    <property type="match status" value="1"/>
</dbReference>
<dbReference type="AlphaFoldDB" id="A0A6J4VDV8"/>
<keyword evidence="6" id="KW-0472">Membrane</keyword>
<evidence type="ECO:0000256" key="3">
    <source>
        <dbReference type="ARBA" id="ARBA00022729"/>
    </source>
</evidence>
<feature type="compositionally biased region" description="Acidic residues" evidence="5">
    <location>
        <begin position="82"/>
        <end position="92"/>
    </location>
</feature>
<name>A0A6J4VDV8_9BACT</name>
<feature type="compositionally biased region" description="Polar residues" evidence="5">
    <location>
        <begin position="211"/>
        <end position="220"/>
    </location>
</feature>
<evidence type="ECO:0000256" key="1">
    <source>
        <dbReference type="ARBA" id="ARBA00004613"/>
    </source>
</evidence>
<dbReference type="PANTHER" id="PTHR37467:SF1">
    <property type="entry name" value="EXPORTED CALCIUM-BINDING GLYCOPROTEIN"/>
    <property type="match status" value="1"/>
</dbReference>
<feature type="chain" id="PRO_5026811427" evidence="7">
    <location>
        <begin position="28"/>
        <end position="395"/>
    </location>
</feature>
<feature type="signal peptide" evidence="7">
    <location>
        <begin position="1"/>
        <end position="27"/>
    </location>
</feature>
<comment type="subcellular location">
    <subcellularLocation>
        <location evidence="1">Secreted</location>
    </subcellularLocation>
</comment>
<feature type="compositionally biased region" description="Acidic residues" evidence="5">
    <location>
        <begin position="103"/>
        <end position="113"/>
    </location>
</feature>
<keyword evidence="2" id="KW-0964">Secreted</keyword>
<reference evidence="8" key="1">
    <citation type="submission" date="2020-02" db="EMBL/GenBank/DDBJ databases">
        <authorList>
            <person name="Meier V. D."/>
        </authorList>
    </citation>
    <scope>NUCLEOTIDE SEQUENCE</scope>
    <source>
        <strain evidence="8">AVDCRST_MAG49</strain>
    </source>
</reference>
<dbReference type="PROSITE" id="PS00018">
    <property type="entry name" value="EF_HAND_1"/>
    <property type="match status" value="1"/>
</dbReference>
<evidence type="ECO:0000256" key="6">
    <source>
        <dbReference type="SAM" id="Phobius"/>
    </source>
</evidence>
<dbReference type="InterPro" id="IPR006311">
    <property type="entry name" value="TAT_signal"/>
</dbReference>
<keyword evidence="6" id="KW-1133">Transmembrane helix</keyword>
<dbReference type="InterPro" id="IPR053180">
    <property type="entry name" value="Ca-binding_acidic-repeat"/>
</dbReference>
<keyword evidence="4" id="KW-0106">Calcium</keyword>
<dbReference type="EMBL" id="CADCWG010000290">
    <property type="protein sequence ID" value="CAA9574496.1"/>
    <property type="molecule type" value="Genomic_DNA"/>
</dbReference>
<feature type="compositionally biased region" description="Acidic residues" evidence="5">
    <location>
        <begin position="53"/>
        <end position="63"/>
    </location>
</feature>
<proteinExistence type="predicted"/>
<sequence length="395" mass="38730">MFVRARRSLLPFAAGLALTLSAVPALAGAHDPAAPADAGPAAQIFTLYTPEAADADTDTDGDGFPDAHETDVLGSDPANPDTDGDGLSDYDEVMTHASSPVEADADGDGLDDAGEAKAGTDPYVADTDGDGKLDGGEVYHGTDPLDPADFPPFQAGVDTDEDGLSDATEANLGTDPSNPDTDDDGAGDNAETSAGTDPLDPSSLPGDQPEQENAPSPGSSATDAPDGETTEETTDSDADAGTHSHGHDAAPSSDLGTESMDGAETPAENGGVTVEEADTEVESTTAETAAASAASAHDGTGHLNNADTGETAAAQDGPSQQADGTTGHAHGSVQGGQTAGAQPKTGAVAVTTLPSTGAGTNVEAGDSAGLAGSAAAALGALILGFLAVARRRRTA</sequence>
<dbReference type="PROSITE" id="PS51318">
    <property type="entry name" value="TAT"/>
    <property type="match status" value="1"/>
</dbReference>
<gene>
    <name evidence="8" type="ORF">AVDCRST_MAG49-4017</name>
</gene>
<evidence type="ECO:0000313" key="8">
    <source>
        <dbReference type="EMBL" id="CAA9574496.1"/>
    </source>
</evidence>
<organism evidence="8">
    <name type="scientific">uncultured Thermomicrobiales bacterium</name>
    <dbReference type="NCBI Taxonomy" id="1645740"/>
    <lineage>
        <taxon>Bacteria</taxon>
        <taxon>Pseudomonadati</taxon>
        <taxon>Thermomicrobiota</taxon>
        <taxon>Thermomicrobia</taxon>
        <taxon>Thermomicrobiales</taxon>
        <taxon>environmental samples</taxon>
    </lineage>
</organism>
<evidence type="ECO:0000256" key="2">
    <source>
        <dbReference type="ARBA" id="ARBA00022525"/>
    </source>
</evidence>
<accession>A0A6J4VDV8</accession>
<evidence type="ECO:0000256" key="5">
    <source>
        <dbReference type="SAM" id="MobiDB-lite"/>
    </source>
</evidence>
<feature type="region of interest" description="Disordered" evidence="5">
    <location>
        <begin position="53"/>
        <end position="345"/>
    </location>
</feature>
<feature type="compositionally biased region" description="Acidic residues" evidence="5">
    <location>
        <begin position="225"/>
        <end position="238"/>
    </location>
</feature>
<dbReference type="InterPro" id="IPR059100">
    <property type="entry name" value="TSP3_bac"/>
</dbReference>
<dbReference type="InterPro" id="IPR018247">
    <property type="entry name" value="EF_Hand_1_Ca_BS"/>
</dbReference>
<feature type="compositionally biased region" description="Low complexity" evidence="5">
    <location>
        <begin position="282"/>
        <end position="296"/>
    </location>
</feature>
<feature type="transmembrane region" description="Helical" evidence="6">
    <location>
        <begin position="370"/>
        <end position="389"/>
    </location>
</feature>